<dbReference type="OrthoDB" id="61370at2759"/>
<accession>A0A180GND3</accession>
<dbReference type="Proteomes" id="UP000005240">
    <property type="component" value="Unassembled WGS sequence"/>
</dbReference>
<reference evidence="3" key="4">
    <citation type="submission" date="2025-05" db="UniProtKB">
        <authorList>
            <consortium name="EnsemblFungi"/>
        </authorList>
    </citation>
    <scope>IDENTIFICATION</scope>
    <source>
        <strain evidence="3">isolate 1-1 / race 1 (BBBD)</strain>
    </source>
</reference>
<reference evidence="3 4" key="3">
    <citation type="journal article" date="2017" name="G3 (Bethesda)">
        <title>Comparative analysis highlights variable genome content of wheat rusts and divergence of the mating loci.</title>
        <authorList>
            <person name="Cuomo C.A."/>
            <person name="Bakkeren G."/>
            <person name="Khalil H.B."/>
            <person name="Panwar V."/>
            <person name="Joly D."/>
            <person name="Linning R."/>
            <person name="Sakthikumar S."/>
            <person name="Song X."/>
            <person name="Adiconis X."/>
            <person name="Fan L."/>
            <person name="Goldberg J.M."/>
            <person name="Levin J.Z."/>
            <person name="Young S."/>
            <person name="Zeng Q."/>
            <person name="Anikster Y."/>
            <person name="Bruce M."/>
            <person name="Wang M."/>
            <person name="Yin C."/>
            <person name="McCallum B."/>
            <person name="Szabo L.J."/>
            <person name="Hulbert S."/>
            <person name="Chen X."/>
            <person name="Fellers J.P."/>
        </authorList>
    </citation>
    <scope>NUCLEOTIDE SEQUENCE</scope>
    <source>
        <strain evidence="3">isolate 1-1 / race 1 (BBBD)</strain>
        <strain evidence="4">Isolate 1-1 / race 1 (BBBD)</strain>
    </source>
</reference>
<feature type="transmembrane region" description="Helical" evidence="1">
    <location>
        <begin position="153"/>
        <end position="176"/>
    </location>
</feature>
<evidence type="ECO:0000313" key="4">
    <source>
        <dbReference type="Proteomes" id="UP000005240"/>
    </source>
</evidence>
<evidence type="ECO:0000313" key="3">
    <source>
        <dbReference type="EnsemblFungi" id="PTTG_00613-t43_1-p1"/>
    </source>
</evidence>
<sequence>MQLLVYSGSLLVTILSLILSLYSLQAPTWIRFDTPAGSPLAFSSTYGLTQKCDRSNLHPAFECRRFPDLGRDCSPPPAQLHPSNGTSHGHMAPLGGGTVRVDEDGRAGFGFCEQWNTAAYTAQLSVVVGVLNIFSTFVILLGNSYRHAHGWKICAGLLAIHAFFQSVAWILIVNVFNQDGRFYFGSRLSTATYVSIATTIVDLLLLTALVAAGFTGIFASSSSTAAQDRSDYERIQ</sequence>
<name>A0A180GND3_PUCT1</name>
<dbReference type="EnsemblFungi" id="PTTG_00613-t43_1">
    <property type="protein sequence ID" value="PTTG_00613-t43_1-p1"/>
    <property type="gene ID" value="PTTG_00613"/>
</dbReference>
<feature type="transmembrane region" description="Helical" evidence="1">
    <location>
        <begin position="120"/>
        <end position="141"/>
    </location>
</feature>
<keyword evidence="1" id="KW-0472">Membrane</keyword>
<protein>
    <submittedName>
        <fullName evidence="2 3">Uncharacterized protein</fullName>
    </submittedName>
</protein>
<gene>
    <name evidence="2" type="ORF">PTTG_00613</name>
</gene>
<keyword evidence="1" id="KW-0812">Transmembrane</keyword>
<organism evidence="2">
    <name type="scientific">Puccinia triticina (isolate 1-1 / race 1 (BBBD))</name>
    <name type="common">Brown leaf rust fungus</name>
    <dbReference type="NCBI Taxonomy" id="630390"/>
    <lineage>
        <taxon>Eukaryota</taxon>
        <taxon>Fungi</taxon>
        <taxon>Dikarya</taxon>
        <taxon>Basidiomycota</taxon>
        <taxon>Pucciniomycotina</taxon>
        <taxon>Pucciniomycetes</taxon>
        <taxon>Pucciniales</taxon>
        <taxon>Pucciniaceae</taxon>
        <taxon>Puccinia</taxon>
    </lineage>
</organism>
<dbReference type="EMBL" id="ADAS02000042">
    <property type="protein sequence ID" value="OAV94230.1"/>
    <property type="molecule type" value="Genomic_DNA"/>
</dbReference>
<reference evidence="2" key="1">
    <citation type="submission" date="2009-11" db="EMBL/GenBank/DDBJ databases">
        <authorList>
            <consortium name="The Broad Institute Genome Sequencing Platform"/>
            <person name="Ward D."/>
            <person name="Feldgarden M."/>
            <person name="Earl A."/>
            <person name="Young S.K."/>
            <person name="Zeng Q."/>
            <person name="Koehrsen M."/>
            <person name="Alvarado L."/>
            <person name="Berlin A."/>
            <person name="Bochicchio J."/>
            <person name="Borenstein D."/>
            <person name="Chapman S.B."/>
            <person name="Chen Z."/>
            <person name="Engels R."/>
            <person name="Freedman E."/>
            <person name="Gellesch M."/>
            <person name="Goldberg J."/>
            <person name="Griggs A."/>
            <person name="Gujja S."/>
            <person name="Heilman E."/>
            <person name="Heiman D."/>
            <person name="Hepburn T."/>
            <person name="Howarth C."/>
            <person name="Jen D."/>
            <person name="Larson L."/>
            <person name="Lewis B."/>
            <person name="Mehta T."/>
            <person name="Park D."/>
            <person name="Pearson M."/>
            <person name="Roberts A."/>
            <person name="Saif S."/>
            <person name="Shea T."/>
            <person name="Shenoy N."/>
            <person name="Sisk P."/>
            <person name="Stolte C."/>
            <person name="Sykes S."/>
            <person name="Thomson T."/>
            <person name="Walk T."/>
            <person name="White J."/>
            <person name="Yandava C."/>
            <person name="Izard J."/>
            <person name="Baranova O.V."/>
            <person name="Blanton J.M."/>
            <person name="Tanner A.C."/>
            <person name="Dewhirst F.E."/>
            <person name="Haas B."/>
            <person name="Nusbaum C."/>
            <person name="Birren B."/>
        </authorList>
    </citation>
    <scope>NUCLEOTIDE SEQUENCE [LARGE SCALE GENOMIC DNA]</scope>
    <source>
        <strain evidence="2">1-1 BBBD Race 1</strain>
    </source>
</reference>
<keyword evidence="1" id="KW-1133">Transmembrane helix</keyword>
<reference evidence="2" key="2">
    <citation type="submission" date="2016-05" db="EMBL/GenBank/DDBJ databases">
        <title>Comparative analysis highlights variable genome content of wheat rusts and divergence of the mating loci.</title>
        <authorList>
            <person name="Cuomo C.A."/>
            <person name="Bakkeren G."/>
            <person name="Szabo L."/>
            <person name="Khalil H."/>
            <person name="Joly D."/>
            <person name="Goldberg J."/>
            <person name="Young S."/>
            <person name="Zeng Q."/>
            <person name="Fellers J."/>
        </authorList>
    </citation>
    <scope>NUCLEOTIDE SEQUENCE [LARGE SCALE GENOMIC DNA]</scope>
    <source>
        <strain evidence="2">1-1 BBBD Race 1</strain>
    </source>
</reference>
<proteinExistence type="predicted"/>
<dbReference type="AlphaFoldDB" id="A0A180GND3"/>
<dbReference type="VEuPathDB" id="FungiDB:PTTG_00613"/>
<evidence type="ECO:0000313" key="2">
    <source>
        <dbReference type="EMBL" id="OAV94230.1"/>
    </source>
</evidence>
<feature type="transmembrane region" description="Helical" evidence="1">
    <location>
        <begin position="196"/>
        <end position="219"/>
    </location>
</feature>
<evidence type="ECO:0000256" key="1">
    <source>
        <dbReference type="SAM" id="Phobius"/>
    </source>
</evidence>
<keyword evidence="4" id="KW-1185">Reference proteome</keyword>